<feature type="transmembrane region" description="Helical" evidence="7">
    <location>
        <begin position="289"/>
        <end position="317"/>
    </location>
</feature>
<reference evidence="9" key="2">
    <citation type="journal article" date="2014" name="ISME J.">
        <title>Microbial stratification in low pH oxic and suboxic macroscopic growths along an acid mine drainage.</title>
        <authorList>
            <person name="Mendez-Garcia C."/>
            <person name="Mesa V."/>
            <person name="Sprenger R.R."/>
            <person name="Richter M."/>
            <person name="Diez M.S."/>
            <person name="Solano J."/>
            <person name="Bargiela R."/>
            <person name="Golyshina O.V."/>
            <person name="Manteca A."/>
            <person name="Ramos J.L."/>
            <person name="Gallego J.R."/>
            <person name="Llorente I."/>
            <person name="Martins Dos Santos V.A."/>
            <person name="Jensen O.N."/>
            <person name="Pelaez A.I."/>
            <person name="Sanchez J."/>
            <person name="Ferrer M."/>
        </authorList>
    </citation>
    <scope>NUCLEOTIDE SEQUENCE</scope>
</reference>
<keyword evidence="2" id="KW-0813">Transport</keyword>
<organism evidence="9">
    <name type="scientific">mine drainage metagenome</name>
    <dbReference type="NCBI Taxonomy" id="410659"/>
    <lineage>
        <taxon>unclassified sequences</taxon>
        <taxon>metagenomes</taxon>
        <taxon>ecological metagenomes</taxon>
    </lineage>
</organism>
<dbReference type="PANTHER" id="PTHR42718">
    <property type="entry name" value="MAJOR FACILITATOR SUPERFAMILY MULTIDRUG TRANSPORTER MFSC"/>
    <property type="match status" value="1"/>
</dbReference>
<evidence type="ECO:0000313" key="9">
    <source>
        <dbReference type="EMBL" id="EQD44082.1"/>
    </source>
</evidence>
<dbReference type="Gene3D" id="1.20.1250.20">
    <property type="entry name" value="MFS general substrate transporter like domains"/>
    <property type="match status" value="1"/>
</dbReference>
<feature type="transmembrane region" description="Helical" evidence="7">
    <location>
        <begin position="360"/>
        <end position="379"/>
    </location>
</feature>
<evidence type="ECO:0000256" key="7">
    <source>
        <dbReference type="SAM" id="Phobius"/>
    </source>
</evidence>
<keyword evidence="5 7" id="KW-1133">Transmembrane helix</keyword>
<feature type="transmembrane region" description="Helical" evidence="7">
    <location>
        <begin position="435"/>
        <end position="458"/>
    </location>
</feature>
<keyword evidence="6 7" id="KW-0472">Membrane</keyword>
<evidence type="ECO:0000256" key="4">
    <source>
        <dbReference type="ARBA" id="ARBA00022692"/>
    </source>
</evidence>
<feature type="transmembrane region" description="Helical" evidence="7">
    <location>
        <begin position="182"/>
        <end position="200"/>
    </location>
</feature>
<dbReference type="InterPro" id="IPR020846">
    <property type="entry name" value="MFS_dom"/>
</dbReference>
<keyword evidence="3" id="KW-1003">Cell membrane</keyword>
<dbReference type="Pfam" id="PF07690">
    <property type="entry name" value="MFS_1"/>
    <property type="match status" value="1"/>
</dbReference>
<gene>
    <name evidence="9" type="ORF">B1A_15233</name>
</gene>
<feature type="transmembrane region" description="Helical" evidence="7">
    <location>
        <begin position="59"/>
        <end position="78"/>
    </location>
</feature>
<feature type="transmembrane region" description="Helical" evidence="7">
    <location>
        <begin position="90"/>
        <end position="107"/>
    </location>
</feature>
<dbReference type="EMBL" id="AUZX01011173">
    <property type="protein sequence ID" value="EQD44082.1"/>
    <property type="molecule type" value="Genomic_DNA"/>
</dbReference>
<evidence type="ECO:0000256" key="5">
    <source>
        <dbReference type="ARBA" id="ARBA00022989"/>
    </source>
</evidence>
<comment type="subcellular location">
    <subcellularLocation>
        <location evidence="1">Cell membrane</location>
        <topology evidence="1">Multi-pass membrane protein</topology>
    </subcellularLocation>
</comment>
<dbReference type="InterPro" id="IPR036259">
    <property type="entry name" value="MFS_trans_sf"/>
</dbReference>
<dbReference type="PROSITE" id="PS50850">
    <property type="entry name" value="MFS"/>
    <property type="match status" value="1"/>
</dbReference>
<dbReference type="CDD" id="cd17321">
    <property type="entry name" value="MFS_MMR_MDR_like"/>
    <property type="match status" value="1"/>
</dbReference>
<dbReference type="GO" id="GO:0022857">
    <property type="term" value="F:transmembrane transporter activity"/>
    <property type="evidence" value="ECO:0007669"/>
    <property type="project" value="InterPro"/>
</dbReference>
<feature type="transmembrane region" description="Helical" evidence="7">
    <location>
        <begin position="153"/>
        <end position="176"/>
    </location>
</feature>
<reference evidence="9" key="1">
    <citation type="submission" date="2013-08" db="EMBL/GenBank/DDBJ databases">
        <authorList>
            <person name="Mendez C."/>
            <person name="Richter M."/>
            <person name="Ferrer M."/>
            <person name="Sanchez J."/>
        </authorList>
    </citation>
    <scope>NUCLEOTIDE SEQUENCE</scope>
</reference>
<dbReference type="SUPFAM" id="SSF103473">
    <property type="entry name" value="MFS general substrate transporter"/>
    <property type="match status" value="1"/>
</dbReference>
<feature type="transmembrane region" description="Helical" evidence="7">
    <location>
        <begin position="248"/>
        <end position="268"/>
    </location>
</feature>
<evidence type="ECO:0000256" key="1">
    <source>
        <dbReference type="ARBA" id="ARBA00004651"/>
    </source>
</evidence>
<evidence type="ECO:0000256" key="2">
    <source>
        <dbReference type="ARBA" id="ARBA00022448"/>
    </source>
</evidence>
<sequence length="561" mass="59593">MSAPSSSAGISPHYKWLALSNTTIAVLLATIDSSIMLIAMPDIFRGIQLNPLQPGNTFYLLWMILGFLIVSSVLVVSLGRLGDMFGRVKMYNLGFVVFTVASLLLALDPFTARTGADWLIVGRIFQGIGAAFLIANSAAILTDAFPPNQRGLALGINNIAGISGSFIGLILGGVLAAIDWRLVFLVSVPFGLFGTIWSYLKLKELGQRHRARIDWAGNVTFAAGLILIMIGVTLGIEPANGNAMGWTSAPVIFLLAAGVASLVAFAIVETRVTDPMFRFPLFKIKAFTFGTLSTFLSAIGRGGLMFMLIIWLQGIWLPLHGYSFARTPLWAGIFMLPLTVGFLLSGPLSGYLSDRLGARYFATGGMIGAAASFLLLMLLPIDFNYAAFAAILMFSGLSMGAFAAPNRAAVMNSLPARDRGAGGGMNSTFQNSAQVLSIGIFFTLMIIGLSTTLSTTLVQGLVQHGVSATAARQVGALPPVSILFAAFLGYNPIRTLLGAGVLDQLSPANRMALTGHSYFSNLISRPFHAGLAEAFTFAAVVCLIAAAASWSRGSRYVHNEH</sequence>
<evidence type="ECO:0000256" key="6">
    <source>
        <dbReference type="ARBA" id="ARBA00023136"/>
    </source>
</evidence>
<keyword evidence="4 7" id="KW-0812">Transmembrane</keyword>
<protein>
    <submittedName>
        <fullName evidence="9">Transmembrane efflux pump (Multidrug resistance related protein)</fullName>
    </submittedName>
</protein>
<evidence type="ECO:0000256" key="3">
    <source>
        <dbReference type="ARBA" id="ARBA00022475"/>
    </source>
</evidence>
<dbReference type="GO" id="GO:0005886">
    <property type="term" value="C:plasma membrane"/>
    <property type="evidence" value="ECO:0007669"/>
    <property type="project" value="UniProtKB-SubCell"/>
</dbReference>
<dbReference type="PANTHER" id="PTHR42718:SF46">
    <property type="entry name" value="BLR6921 PROTEIN"/>
    <property type="match status" value="1"/>
</dbReference>
<feature type="transmembrane region" description="Helical" evidence="7">
    <location>
        <begin position="16"/>
        <end position="39"/>
    </location>
</feature>
<feature type="transmembrane region" description="Helical" evidence="7">
    <location>
        <begin position="530"/>
        <end position="550"/>
    </location>
</feature>
<name>T0ZI54_9ZZZZ</name>
<feature type="transmembrane region" description="Helical" evidence="7">
    <location>
        <begin position="119"/>
        <end position="141"/>
    </location>
</feature>
<feature type="transmembrane region" description="Helical" evidence="7">
    <location>
        <begin position="329"/>
        <end position="348"/>
    </location>
</feature>
<proteinExistence type="predicted"/>
<dbReference type="AlphaFoldDB" id="T0ZI54"/>
<feature type="transmembrane region" description="Helical" evidence="7">
    <location>
        <begin position="385"/>
        <end position="404"/>
    </location>
</feature>
<accession>T0ZI54</accession>
<evidence type="ECO:0000259" key="8">
    <source>
        <dbReference type="PROSITE" id="PS50850"/>
    </source>
</evidence>
<feature type="domain" description="Major facilitator superfamily (MFS) profile" evidence="8">
    <location>
        <begin position="18"/>
        <end position="493"/>
    </location>
</feature>
<dbReference type="Gene3D" id="1.20.1720.10">
    <property type="entry name" value="Multidrug resistance protein D"/>
    <property type="match status" value="1"/>
</dbReference>
<feature type="transmembrane region" description="Helical" evidence="7">
    <location>
        <begin position="212"/>
        <end position="236"/>
    </location>
</feature>
<comment type="caution">
    <text evidence="9">The sequence shown here is derived from an EMBL/GenBank/DDBJ whole genome shotgun (WGS) entry which is preliminary data.</text>
</comment>
<dbReference type="InterPro" id="IPR011701">
    <property type="entry name" value="MFS"/>
</dbReference>